<keyword evidence="8" id="KW-1185">Reference proteome</keyword>
<comment type="similarity">
    <text evidence="2">Belongs to the DAMOX/DASOX family.</text>
</comment>
<comment type="cofactor">
    <cofactor evidence="1">
        <name>FAD</name>
        <dbReference type="ChEBI" id="CHEBI:57692"/>
    </cofactor>
</comment>
<evidence type="ECO:0000313" key="8">
    <source>
        <dbReference type="Proteomes" id="UP000696573"/>
    </source>
</evidence>
<dbReference type="InterPro" id="IPR023209">
    <property type="entry name" value="DAO"/>
</dbReference>
<dbReference type="EMBL" id="CABFNQ020000614">
    <property type="protein sequence ID" value="CAH0020083.1"/>
    <property type="molecule type" value="Genomic_DNA"/>
</dbReference>
<sequence>MVKVTILGAGVTGMMAAAKLPRDHDITIVADLLPGDYDTKEWASPWAGAIWVGVHQSKPHEQKMQLEGFAGLWKLAETNPESSVRQIEMTEIMDRGTKSDVWYAHKVPGFRWMTPDELPKGAIYGMKYKTVVLTPQKFLLWLYERLQARGVKFLRTKVFALADLKGLGHDILINASGFGSETLKDVQEKNLTSWRLQCVVAKAPPTYDRLYIRRGPNGYYSTAFSRLDGTVYCGGVLTEASRDVSINDDHRATVWLLHLNLIVAYANLVFQICRNAHLNQPDVFPSPNPKDWDILYDHVGVFPSLDKDIAGVRCEKELLGDQRVIHAYGQNAGGYVYSFGLARAVVNLVDEFLLDIPTVARL</sequence>
<keyword evidence="4" id="KW-0274">FAD</keyword>
<feature type="domain" description="FAD dependent oxidoreductase" evidence="6">
    <location>
        <begin position="3"/>
        <end position="347"/>
    </location>
</feature>
<keyword evidence="3" id="KW-0285">Flavoprotein</keyword>
<dbReference type="GO" id="GO:0005737">
    <property type="term" value="C:cytoplasm"/>
    <property type="evidence" value="ECO:0007669"/>
    <property type="project" value="TreeGrafter"/>
</dbReference>
<dbReference type="Gene3D" id="3.30.9.10">
    <property type="entry name" value="D-Amino Acid Oxidase, subunit A, domain 2"/>
    <property type="match status" value="1"/>
</dbReference>
<keyword evidence="5" id="KW-0560">Oxidoreductase</keyword>
<dbReference type="InterPro" id="IPR006076">
    <property type="entry name" value="FAD-dep_OxRdtase"/>
</dbReference>
<dbReference type="PANTHER" id="PTHR11530:SF11">
    <property type="entry name" value="D-ASPARTATE OXIDASE"/>
    <property type="match status" value="1"/>
</dbReference>
<dbReference type="Pfam" id="PF01266">
    <property type="entry name" value="DAO"/>
    <property type="match status" value="1"/>
</dbReference>
<evidence type="ECO:0000256" key="3">
    <source>
        <dbReference type="ARBA" id="ARBA00022630"/>
    </source>
</evidence>
<proteinExistence type="inferred from homology"/>
<evidence type="ECO:0000256" key="1">
    <source>
        <dbReference type="ARBA" id="ARBA00001974"/>
    </source>
</evidence>
<evidence type="ECO:0000259" key="6">
    <source>
        <dbReference type="Pfam" id="PF01266"/>
    </source>
</evidence>
<evidence type="ECO:0000313" key="7">
    <source>
        <dbReference type="EMBL" id="CAH0020083.1"/>
    </source>
</evidence>
<dbReference type="GO" id="GO:0071949">
    <property type="term" value="F:FAD binding"/>
    <property type="evidence" value="ECO:0007669"/>
    <property type="project" value="InterPro"/>
</dbReference>
<dbReference type="AlphaFoldDB" id="A0A9N9VCN3"/>
<accession>A0A9N9VCN3</accession>
<protein>
    <recommendedName>
        <fullName evidence="6">FAD dependent oxidoreductase domain-containing protein</fullName>
    </recommendedName>
</protein>
<dbReference type="PANTHER" id="PTHR11530">
    <property type="entry name" value="D-AMINO ACID OXIDASE"/>
    <property type="match status" value="1"/>
</dbReference>
<evidence type="ECO:0000256" key="4">
    <source>
        <dbReference type="ARBA" id="ARBA00022827"/>
    </source>
</evidence>
<reference evidence="7" key="1">
    <citation type="submission" date="2021-10" db="EMBL/GenBank/DDBJ databases">
        <authorList>
            <person name="Piombo E."/>
        </authorList>
    </citation>
    <scope>NUCLEOTIDE SEQUENCE</scope>
</reference>
<gene>
    <name evidence="7" type="ORF">CRHIZ90672A_00018517</name>
</gene>
<dbReference type="SUPFAM" id="SSF51971">
    <property type="entry name" value="Nucleotide-binding domain"/>
    <property type="match status" value="1"/>
</dbReference>
<name>A0A9N9VCN3_9HYPO</name>
<dbReference type="Gene3D" id="3.40.50.720">
    <property type="entry name" value="NAD(P)-binding Rossmann-like Domain"/>
    <property type="match status" value="1"/>
</dbReference>
<dbReference type="OrthoDB" id="2015447at2759"/>
<comment type="caution">
    <text evidence="7">The sequence shown here is derived from an EMBL/GenBank/DDBJ whole genome shotgun (WGS) entry which is preliminary data.</text>
</comment>
<evidence type="ECO:0000256" key="2">
    <source>
        <dbReference type="ARBA" id="ARBA00006730"/>
    </source>
</evidence>
<organism evidence="7 8">
    <name type="scientific">Clonostachys rhizophaga</name>
    <dbReference type="NCBI Taxonomy" id="160324"/>
    <lineage>
        <taxon>Eukaryota</taxon>
        <taxon>Fungi</taxon>
        <taxon>Dikarya</taxon>
        <taxon>Ascomycota</taxon>
        <taxon>Pezizomycotina</taxon>
        <taxon>Sordariomycetes</taxon>
        <taxon>Hypocreomycetidae</taxon>
        <taxon>Hypocreales</taxon>
        <taxon>Bionectriaceae</taxon>
        <taxon>Clonostachys</taxon>
    </lineage>
</organism>
<dbReference type="Proteomes" id="UP000696573">
    <property type="component" value="Unassembled WGS sequence"/>
</dbReference>
<dbReference type="GO" id="GO:0019478">
    <property type="term" value="P:D-amino acid catabolic process"/>
    <property type="evidence" value="ECO:0007669"/>
    <property type="project" value="TreeGrafter"/>
</dbReference>
<evidence type="ECO:0000256" key="5">
    <source>
        <dbReference type="ARBA" id="ARBA00023002"/>
    </source>
</evidence>
<dbReference type="GO" id="GO:0003884">
    <property type="term" value="F:D-amino-acid oxidase activity"/>
    <property type="evidence" value="ECO:0007669"/>
    <property type="project" value="InterPro"/>
</dbReference>